<dbReference type="EMBL" id="JAHJDP010000053">
    <property type="protein sequence ID" value="MBU2691277.1"/>
    <property type="molecule type" value="Genomic_DNA"/>
</dbReference>
<comment type="caution">
    <text evidence="3">The sequence shown here is derived from an EMBL/GenBank/DDBJ whole genome shotgun (WGS) entry which is preliminary data.</text>
</comment>
<dbReference type="Pfam" id="PF12729">
    <property type="entry name" value="4HB_MCP_1"/>
    <property type="match status" value="1"/>
</dbReference>
<name>A0A948RXB7_UNCEI</name>
<feature type="domain" description="Chemotaxis methyl-accepting receptor HlyB-like 4HB MCP" evidence="2">
    <location>
        <begin position="5"/>
        <end position="174"/>
    </location>
</feature>
<reference evidence="3" key="1">
    <citation type="submission" date="2021-05" db="EMBL/GenBank/DDBJ databases">
        <title>Energy efficiency and biological interactions define the core microbiome of deep oligotrophic groundwater.</title>
        <authorList>
            <person name="Mehrshad M."/>
            <person name="Lopez-Fernandez M."/>
            <person name="Bell E."/>
            <person name="Bernier-Latmani R."/>
            <person name="Bertilsson S."/>
            <person name="Dopson M."/>
        </authorList>
    </citation>
    <scope>NUCLEOTIDE SEQUENCE</scope>
    <source>
        <strain evidence="3">Modern_marine.mb.64</strain>
    </source>
</reference>
<keyword evidence="1" id="KW-0472">Membrane</keyword>
<feature type="transmembrane region" description="Helical" evidence="1">
    <location>
        <begin position="12"/>
        <end position="32"/>
    </location>
</feature>
<proteinExistence type="predicted"/>
<keyword evidence="1" id="KW-1133">Transmembrane helix</keyword>
<evidence type="ECO:0000256" key="1">
    <source>
        <dbReference type="SAM" id="Phobius"/>
    </source>
</evidence>
<dbReference type="AlphaFoldDB" id="A0A948RXB7"/>
<dbReference type="InterPro" id="IPR024478">
    <property type="entry name" value="HlyB_4HB_MCP"/>
</dbReference>
<gene>
    <name evidence="3" type="ORF">KJ970_10130</name>
</gene>
<protein>
    <submittedName>
        <fullName evidence="3">MCP four helix bundle domain-containing protein</fullName>
    </submittedName>
</protein>
<sequence>MILSNVSIKTRLALGFGIVIFLTFIFGLTTLVKLNKLTGLNRDMYEHPLVVENAVRDIKLDITTMHRSMKDVVLSDDADEIKPLASQIDLKEKQYQRSFDLISKIYLGDKREIIEANDAFRDWKGIRSEVFILMEEGDSRAAGKITMDREAEHLAALDGRMEKIGEFAAFKADQLFLEVKRTGREAISVKRPSSPGRMR</sequence>
<accession>A0A948RXB7</accession>
<dbReference type="Proteomes" id="UP000777784">
    <property type="component" value="Unassembled WGS sequence"/>
</dbReference>
<keyword evidence="1" id="KW-0812">Transmembrane</keyword>
<evidence type="ECO:0000313" key="4">
    <source>
        <dbReference type="Proteomes" id="UP000777784"/>
    </source>
</evidence>
<evidence type="ECO:0000313" key="3">
    <source>
        <dbReference type="EMBL" id="MBU2691277.1"/>
    </source>
</evidence>
<evidence type="ECO:0000259" key="2">
    <source>
        <dbReference type="Pfam" id="PF12729"/>
    </source>
</evidence>
<organism evidence="3 4">
    <name type="scientific">Eiseniibacteriota bacterium</name>
    <dbReference type="NCBI Taxonomy" id="2212470"/>
    <lineage>
        <taxon>Bacteria</taxon>
        <taxon>Candidatus Eiseniibacteriota</taxon>
    </lineage>
</organism>